<reference evidence="2 3" key="1">
    <citation type="submission" date="2013-11" db="EMBL/GenBank/DDBJ databases">
        <title>Genome sequencing of Stegodyphus mimosarum.</title>
        <authorList>
            <person name="Bechsgaard J."/>
        </authorList>
    </citation>
    <scope>NUCLEOTIDE SEQUENCE [LARGE SCALE GENOMIC DNA]</scope>
</reference>
<dbReference type="OMA" id="NRYREYF"/>
<protein>
    <submittedName>
        <fullName evidence="2">Uncharacterized protein</fullName>
    </submittedName>
</protein>
<organism evidence="2 3">
    <name type="scientific">Stegodyphus mimosarum</name>
    <name type="common">African social velvet spider</name>
    <dbReference type="NCBI Taxonomy" id="407821"/>
    <lineage>
        <taxon>Eukaryota</taxon>
        <taxon>Metazoa</taxon>
        <taxon>Ecdysozoa</taxon>
        <taxon>Arthropoda</taxon>
        <taxon>Chelicerata</taxon>
        <taxon>Arachnida</taxon>
        <taxon>Araneae</taxon>
        <taxon>Araneomorphae</taxon>
        <taxon>Entelegynae</taxon>
        <taxon>Eresoidea</taxon>
        <taxon>Eresidae</taxon>
        <taxon>Stegodyphus</taxon>
    </lineage>
</organism>
<proteinExistence type="predicted"/>
<evidence type="ECO:0000256" key="1">
    <source>
        <dbReference type="SAM" id="SignalP"/>
    </source>
</evidence>
<dbReference type="EMBL" id="KK119419">
    <property type="protein sequence ID" value="KFM75678.1"/>
    <property type="molecule type" value="Genomic_DNA"/>
</dbReference>
<dbReference type="OrthoDB" id="6437458at2759"/>
<feature type="non-terminal residue" evidence="2">
    <location>
        <position position="140"/>
    </location>
</feature>
<keyword evidence="3" id="KW-1185">Reference proteome</keyword>
<feature type="chain" id="PRO_5001830432" evidence="1">
    <location>
        <begin position="25"/>
        <end position="140"/>
    </location>
</feature>
<evidence type="ECO:0000313" key="3">
    <source>
        <dbReference type="Proteomes" id="UP000054359"/>
    </source>
</evidence>
<dbReference type="Proteomes" id="UP000054359">
    <property type="component" value="Unassembled WGS sequence"/>
</dbReference>
<feature type="signal peptide" evidence="1">
    <location>
        <begin position="1"/>
        <end position="24"/>
    </location>
</feature>
<name>A0A087UE89_STEMI</name>
<accession>A0A087UE89</accession>
<gene>
    <name evidence="2" type="ORF">X975_19324</name>
</gene>
<evidence type="ECO:0000313" key="2">
    <source>
        <dbReference type="EMBL" id="KFM75678.1"/>
    </source>
</evidence>
<keyword evidence="1" id="KW-0732">Signal</keyword>
<dbReference type="AlphaFoldDB" id="A0A087UE89"/>
<sequence length="140" mass="17178">MDYSWMNLCLFTLVLLSCDVIGLGYRRPSYSEEYYPLRRPYIDENISYSSPQRSPDYVSSHPDYLWQQFWDAVNYNGPLEEVLQPIQPSNIYQDEYLRPEYFFPRRLPVVPSRNTKDEHEDEYNRYREYFYRRYGTNFVD</sequence>